<dbReference type="NCBIfam" id="TIGR00010">
    <property type="entry name" value="YchF/TatD family DNA exonuclease"/>
    <property type="match status" value="1"/>
</dbReference>
<dbReference type="GO" id="GO:0016788">
    <property type="term" value="F:hydrolase activity, acting on ester bonds"/>
    <property type="evidence" value="ECO:0007669"/>
    <property type="project" value="InterPro"/>
</dbReference>
<sequence>MIFVDSHVHLEDHRYDNDREDVLKRAQENNVGIIATVCCLTKTGDADFTVNLLEREGIYGIIGIHPHDASFYNEELAGYLRKVLQHPKIIAIGEIGLDYFYKHSPVQTQQDVFTQQIALAKELKKPIVVHSRDAASDTLEILKWNYKESEMAGVNGIMHCFSGDLDMAIQCISYKFLISFSGVITFENAGKLREIVKIIPLESMLSETDAPYLSPVPFRGKRNEPAYVVKVTNKIAEIKQMPVKEVAEKLYNNFNLLVE</sequence>
<dbReference type="STRING" id="1817863.A2Y62_00550"/>
<dbReference type="FunFam" id="3.20.20.140:FF:000005">
    <property type="entry name" value="TatD family hydrolase"/>
    <property type="match status" value="1"/>
</dbReference>
<dbReference type="SUPFAM" id="SSF51556">
    <property type="entry name" value="Metallo-dependent hydrolases"/>
    <property type="match status" value="1"/>
</dbReference>
<dbReference type="InterPro" id="IPR032466">
    <property type="entry name" value="Metal_Hydrolase"/>
</dbReference>
<keyword evidence="1 3" id="KW-0479">Metal-binding</keyword>
<keyword evidence="2" id="KW-0378">Hydrolase</keyword>
<protein>
    <recommendedName>
        <fullName evidence="6">Hydrolase TatD</fullName>
    </recommendedName>
</protein>
<dbReference type="EMBL" id="MFGW01000135">
    <property type="protein sequence ID" value="OGF64623.1"/>
    <property type="molecule type" value="Genomic_DNA"/>
</dbReference>
<feature type="binding site" evidence="3">
    <location>
        <position position="130"/>
    </location>
    <ligand>
        <name>a divalent metal cation</name>
        <dbReference type="ChEBI" id="CHEBI:60240"/>
        <label>2</label>
    </ligand>
</feature>
<dbReference type="GO" id="GO:0004536">
    <property type="term" value="F:DNA nuclease activity"/>
    <property type="evidence" value="ECO:0007669"/>
    <property type="project" value="InterPro"/>
</dbReference>
<feature type="binding site" evidence="3">
    <location>
        <position position="9"/>
    </location>
    <ligand>
        <name>a divalent metal cation</name>
        <dbReference type="ChEBI" id="CHEBI:60240"/>
        <label>1</label>
    </ligand>
</feature>
<dbReference type="Gene3D" id="3.20.20.140">
    <property type="entry name" value="Metal-dependent hydrolases"/>
    <property type="match status" value="1"/>
</dbReference>
<feature type="binding site" evidence="3">
    <location>
        <position position="159"/>
    </location>
    <ligand>
        <name>a divalent metal cation</name>
        <dbReference type="ChEBI" id="CHEBI:60240"/>
        <label>2</label>
    </ligand>
</feature>
<dbReference type="AlphaFoldDB" id="A0A1F5VMJ5"/>
<evidence type="ECO:0008006" key="6">
    <source>
        <dbReference type="Google" id="ProtNLM"/>
    </source>
</evidence>
<dbReference type="CDD" id="cd01310">
    <property type="entry name" value="TatD_DNAse"/>
    <property type="match status" value="1"/>
</dbReference>
<comment type="caution">
    <text evidence="4">The sequence shown here is derived from an EMBL/GenBank/DDBJ whole genome shotgun (WGS) entry which is preliminary data.</text>
</comment>
<dbReference type="Proteomes" id="UP000178943">
    <property type="component" value="Unassembled WGS sequence"/>
</dbReference>
<organism evidence="4 5">
    <name type="scientific">Candidatus Fischerbacteria bacterium RBG_13_37_8</name>
    <dbReference type="NCBI Taxonomy" id="1817863"/>
    <lineage>
        <taxon>Bacteria</taxon>
        <taxon>Candidatus Fischeribacteriota</taxon>
    </lineage>
</organism>
<dbReference type="InterPro" id="IPR015991">
    <property type="entry name" value="TatD/YcfH-like"/>
</dbReference>
<evidence type="ECO:0000256" key="2">
    <source>
        <dbReference type="ARBA" id="ARBA00022801"/>
    </source>
</evidence>
<evidence type="ECO:0000313" key="4">
    <source>
        <dbReference type="EMBL" id="OGF64623.1"/>
    </source>
</evidence>
<reference evidence="4 5" key="1">
    <citation type="journal article" date="2016" name="Nat. Commun.">
        <title>Thousands of microbial genomes shed light on interconnected biogeochemical processes in an aquifer system.</title>
        <authorList>
            <person name="Anantharaman K."/>
            <person name="Brown C.T."/>
            <person name="Hug L.A."/>
            <person name="Sharon I."/>
            <person name="Castelle C.J."/>
            <person name="Probst A.J."/>
            <person name="Thomas B.C."/>
            <person name="Singh A."/>
            <person name="Wilkins M.J."/>
            <person name="Karaoz U."/>
            <person name="Brodie E.L."/>
            <person name="Williams K.H."/>
            <person name="Hubbard S.S."/>
            <person name="Banfield J.F."/>
        </authorList>
    </citation>
    <scope>NUCLEOTIDE SEQUENCE [LARGE SCALE GENOMIC DNA]</scope>
</reference>
<feature type="binding site" evidence="3">
    <location>
        <position position="209"/>
    </location>
    <ligand>
        <name>a divalent metal cation</name>
        <dbReference type="ChEBI" id="CHEBI:60240"/>
        <label>1</label>
    </ligand>
</feature>
<evidence type="ECO:0000256" key="1">
    <source>
        <dbReference type="ARBA" id="ARBA00022723"/>
    </source>
</evidence>
<evidence type="ECO:0000313" key="5">
    <source>
        <dbReference type="Proteomes" id="UP000178943"/>
    </source>
</evidence>
<dbReference type="Pfam" id="PF01026">
    <property type="entry name" value="TatD_DNase"/>
    <property type="match status" value="1"/>
</dbReference>
<proteinExistence type="predicted"/>
<dbReference type="PIRSF" id="PIRSF005902">
    <property type="entry name" value="DNase_TatD"/>
    <property type="match status" value="1"/>
</dbReference>
<accession>A0A1F5VMJ5</accession>
<evidence type="ECO:0000256" key="3">
    <source>
        <dbReference type="PIRSR" id="PIRSR005902-1"/>
    </source>
</evidence>
<name>A0A1F5VMJ5_9BACT</name>
<dbReference type="InterPro" id="IPR001130">
    <property type="entry name" value="TatD-like"/>
</dbReference>
<gene>
    <name evidence="4" type="ORF">A2Y62_00550</name>
</gene>
<dbReference type="GO" id="GO:0005829">
    <property type="term" value="C:cytosol"/>
    <property type="evidence" value="ECO:0007669"/>
    <property type="project" value="TreeGrafter"/>
</dbReference>
<feature type="binding site" evidence="3">
    <location>
        <position position="94"/>
    </location>
    <ligand>
        <name>a divalent metal cation</name>
        <dbReference type="ChEBI" id="CHEBI:60240"/>
        <label>1</label>
    </ligand>
</feature>
<dbReference type="PANTHER" id="PTHR46124:SF2">
    <property type="entry name" value="D-AMINOACYL-TRNA DEACYLASE"/>
    <property type="match status" value="1"/>
</dbReference>
<feature type="binding site" evidence="3">
    <location>
        <position position="7"/>
    </location>
    <ligand>
        <name>a divalent metal cation</name>
        <dbReference type="ChEBI" id="CHEBI:60240"/>
        <label>1</label>
    </ligand>
</feature>
<dbReference type="GO" id="GO:0046872">
    <property type="term" value="F:metal ion binding"/>
    <property type="evidence" value="ECO:0007669"/>
    <property type="project" value="UniProtKB-KW"/>
</dbReference>
<dbReference type="PANTHER" id="PTHR46124">
    <property type="entry name" value="D-AMINOACYL-TRNA DEACYLASE"/>
    <property type="match status" value="1"/>
</dbReference>